<evidence type="ECO:0000256" key="1">
    <source>
        <dbReference type="ARBA" id="ARBA00005820"/>
    </source>
</evidence>
<dbReference type="PANTHER" id="PTHR35807">
    <property type="entry name" value="TRANSCRIPTIONAL REGULATOR REDD-RELATED"/>
    <property type="match status" value="1"/>
</dbReference>
<keyword evidence="3" id="KW-0805">Transcription regulation</keyword>
<dbReference type="GO" id="GO:0003677">
    <property type="term" value="F:DNA binding"/>
    <property type="evidence" value="ECO:0007669"/>
    <property type="project" value="UniProtKB-UniRule"/>
</dbReference>
<keyword evidence="5" id="KW-0804">Transcription</keyword>
<dbReference type="GO" id="GO:0000160">
    <property type="term" value="P:phosphorelay signal transduction system"/>
    <property type="evidence" value="ECO:0007669"/>
    <property type="project" value="UniProtKB-KW"/>
</dbReference>
<dbReference type="InterPro" id="IPR001867">
    <property type="entry name" value="OmpR/PhoB-type_DNA-bd"/>
</dbReference>
<dbReference type="Proteomes" id="UP001165041">
    <property type="component" value="Unassembled WGS sequence"/>
</dbReference>
<evidence type="ECO:0000259" key="7">
    <source>
        <dbReference type="PROSITE" id="PS51755"/>
    </source>
</evidence>
<comment type="similarity">
    <text evidence="1">Belongs to the AfsR/DnrI/RedD regulatory family.</text>
</comment>
<evidence type="ECO:0000313" key="8">
    <source>
        <dbReference type="EMBL" id="GLW68320.1"/>
    </source>
</evidence>
<sequence length="240" mass="25819">MLGRVGLGGATRGTTTEIGGKARTLLATLLLQANRTVTVDRLVEALWDSEPPASAVANVRTHASALRRRLPDRTALLGGGGGYLLEVGAERCDHLVFLHRAADGRAALAAGDSARAAEQLTSALALWDGDRAAVGVPRHGPLAGWLGHLEEERMRAVEDLAGAYLRLGEPRAALRDLNALLAVSPLRDRSWALRMRAHHALGERGSLAEDYRAVVLVHRSELGVHPDRQLRRLFEELVAS</sequence>
<evidence type="ECO:0000313" key="9">
    <source>
        <dbReference type="Proteomes" id="UP001165041"/>
    </source>
</evidence>
<gene>
    <name evidence="8" type="ORF">Kpho02_06190</name>
</gene>
<evidence type="ECO:0000256" key="3">
    <source>
        <dbReference type="ARBA" id="ARBA00023015"/>
    </source>
</evidence>
<protein>
    <recommendedName>
        <fullName evidence="7">OmpR/PhoB-type domain-containing protein</fullName>
    </recommendedName>
</protein>
<dbReference type="AlphaFoldDB" id="A0A9W6Q1N6"/>
<dbReference type="SUPFAM" id="SSF46894">
    <property type="entry name" value="C-terminal effector domain of the bipartite response regulators"/>
    <property type="match status" value="1"/>
</dbReference>
<evidence type="ECO:0000256" key="5">
    <source>
        <dbReference type="ARBA" id="ARBA00023163"/>
    </source>
</evidence>
<dbReference type="PANTHER" id="PTHR35807:SF1">
    <property type="entry name" value="TRANSCRIPTIONAL REGULATOR REDD"/>
    <property type="match status" value="1"/>
</dbReference>
<dbReference type="Pfam" id="PF00486">
    <property type="entry name" value="Trans_reg_C"/>
    <property type="match status" value="1"/>
</dbReference>
<evidence type="ECO:0000256" key="6">
    <source>
        <dbReference type="PROSITE-ProRule" id="PRU01091"/>
    </source>
</evidence>
<evidence type="ECO:0000256" key="2">
    <source>
        <dbReference type="ARBA" id="ARBA00023012"/>
    </source>
</evidence>
<dbReference type="PROSITE" id="PS51755">
    <property type="entry name" value="OMPR_PHOB"/>
    <property type="match status" value="1"/>
</dbReference>
<proteinExistence type="inferred from homology"/>
<dbReference type="InterPro" id="IPR051677">
    <property type="entry name" value="AfsR-DnrI-RedD_regulator"/>
</dbReference>
<dbReference type="InterPro" id="IPR005158">
    <property type="entry name" value="BTAD"/>
</dbReference>
<dbReference type="InterPro" id="IPR036388">
    <property type="entry name" value="WH-like_DNA-bd_sf"/>
</dbReference>
<dbReference type="Pfam" id="PF03704">
    <property type="entry name" value="BTAD"/>
    <property type="match status" value="1"/>
</dbReference>
<dbReference type="Gene3D" id="1.10.10.10">
    <property type="entry name" value="Winged helix-like DNA-binding domain superfamily/Winged helix DNA-binding domain"/>
    <property type="match status" value="1"/>
</dbReference>
<comment type="caution">
    <text evidence="8">The sequence shown here is derived from an EMBL/GenBank/DDBJ whole genome shotgun (WGS) entry which is preliminary data.</text>
</comment>
<dbReference type="Gene3D" id="1.25.40.10">
    <property type="entry name" value="Tetratricopeptide repeat domain"/>
    <property type="match status" value="1"/>
</dbReference>
<organism evidence="8 9">
    <name type="scientific">Kitasatospora phosalacinea</name>
    <dbReference type="NCBI Taxonomy" id="2065"/>
    <lineage>
        <taxon>Bacteria</taxon>
        <taxon>Bacillati</taxon>
        <taxon>Actinomycetota</taxon>
        <taxon>Actinomycetes</taxon>
        <taxon>Kitasatosporales</taxon>
        <taxon>Streptomycetaceae</taxon>
        <taxon>Kitasatospora</taxon>
    </lineage>
</organism>
<accession>A0A9W6Q1N6</accession>
<dbReference type="EMBL" id="BSSA01000001">
    <property type="protein sequence ID" value="GLW68320.1"/>
    <property type="molecule type" value="Genomic_DNA"/>
</dbReference>
<dbReference type="InterPro" id="IPR011990">
    <property type="entry name" value="TPR-like_helical_dom_sf"/>
</dbReference>
<dbReference type="SMART" id="SM00862">
    <property type="entry name" value="Trans_reg_C"/>
    <property type="match status" value="1"/>
</dbReference>
<name>A0A9W6Q1N6_9ACTN</name>
<dbReference type="CDD" id="cd15831">
    <property type="entry name" value="BTAD"/>
    <property type="match status" value="1"/>
</dbReference>
<dbReference type="SMART" id="SM01043">
    <property type="entry name" value="BTAD"/>
    <property type="match status" value="1"/>
</dbReference>
<reference evidence="8" key="1">
    <citation type="submission" date="2023-02" db="EMBL/GenBank/DDBJ databases">
        <title>Kitasatospora phosalacinea NBRC 14627.</title>
        <authorList>
            <person name="Ichikawa N."/>
            <person name="Sato H."/>
            <person name="Tonouchi N."/>
        </authorList>
    </citation>
    <scope>NUCLEOTIDE SEQUENCE</scope>
    <source>
        <strain evidence="8">NBRC 14627</strain>
    </source>
</reference>
<dbReference type="RefSeq" id="WP_285733152.1">
    <property type="nucleotide sequence ID" value="NZ_BSSA01000001.1"/>
</dbReference>
<dbReference type="InterPro" id="IPR016032">
    <property type="entry name" value="Sig_transdc_resp-reg_C-effctor"/>
</dbReference>
<dbReference type="SUPFAM" id="SSF48452">
    <property type="entry name" value="TPR-like"/>
    <property type="match status" value="1"/>
</dbReference>
<feature type="domain" description="OmpR/PhoB-type" evidence="7">
    <location>
        <begin position="1"/>
        <end position="87"/>
    </location>
</feature>
<dbReference type="GO" id="GO:0006355">
    <property type="term" value="P:regulation of DNA-templated transcription"/>
    <property type="evidence" value="ECO:0007669"/>
    <property type="project" value="InterPro"/>
</dbReference>
<feature type="DNA-binding region" description="OmpR/PhoB-type" evidence="6">
    <location>
        <begin position="1"/>
        <end position="87"/>
    </location>
</feature>
<keyword evidence="4 6" id="KW-0238">DNA-binding</keyword>
<keyword evidence="2" id="KW-0902">Two-component regulatory system</keyword>
<evidence type="ECO:0000256" key="4">
    <source>
        <dbReference type="ARBA" id="ARBA00023125"/>
    </source>
</evidence>